<dbReference type="RefSeq" id="WP_118257187.1">
    <property type="nucleotide sequence ID" value="NZ_QRKN01000001.1"/>
</dbReference>
<name>A0A414ZR24_9FIRM</name>
<gene>
    <name evidence="1" type="ORF">DW172_03240</name>
</gene>
<protein>
    <submittedName>
        <fullName evidence="1">Uncharacterized protein</fullName>
    </submittedName>
</protein>
<dbReference type="Proteomes" id="UP000285865">
    <property type="component" value="Unassembled WGS sequence"/>
</dbReference>
<organism evidence="1 2">
    <name type="scientific">Agathobacter rectalis</name>
    <dbReference type="NCBI Taxonomy" id="39491"/>
    <lineage>
        <taxon>Bacteria</taxon>
        <taxon>Bacillati</taxon>
        <taxon>Bacillota</taxon>
        <taxon>Clostridia</taxon>
        <taxon>Lachnospirales</taxon>
        <taxon>Lachnospiraceae</taxon>
        <taxon>Agathobacter</taxon>
    </lineage>
</organism>
<accession>A0A414ZR24</accession>
<dbReference type="AlphaFoldDB" id="A0A414ZR24"/>
<evidence type="ECO:0000313" key="2">
    <source>
        <dbReference type="Proteomes" id="UP000285865"/>
    </source>
</evidence>
<dbReference type="EMBL" id="QRKN01000001">
    <property type="protein sequence ID" value="RHI25711.1"/>
    <property type="molecule type" value="Genomic_DNA"/>
</dbReference>
<proteinExistence type="predicted"/>
<evidence type="ECO:0000313" key="1">
    <source>
        <dbReference type="EMBL" id="RHI25711.1"/>
    </source>
</evidence>
<comment type="caution">
    <text evidence="1">The sequence shown here is derived from an EMBL/GenBank/DDBJ whole genome shotgun (WGS) entry which is preliminary data.</text>
</comment>
<sequence>MSQWIKNKSCEICGRIEVGLVEMNVGKTKHYLCYPCMANFASDVLDYARMNLTEKVNEYGNTYFIDEEQKPQ</sequence>
<reference evidence="1 2" key="1">
    <citation type="submission" date="2018-08" db="EMBL/GenBank/DDBJ databases">
        <title>A genome reference for cultivated species of the human gut microbiota.</title>
        <authorList>
            <person name="Zou Y."/>
            <person name="Xue W."/>
            <person name="Luo G."/>
        </authorList>
    </citation>
    <scope>NUCLEOTIDE SEQUENCE [LARGE SCALE GENOMIC DNA]</scope>
    <source>
        <strain evidence="1 2">AM16-11</strain>
    </source>
</reference>